<protein>
    <submittedName>
        <fullName evidence="2">Uncharacterized protein</fullName>
    </submittedName>
</protein>
<name>A0A0B2PDP3_GLYSO</name>
<organism evidence="2">
    <name type="scientific">Glycine soja</name>
    <name type="common">Wild soybean</name>
    <dbReference type="NCBI Taxonomy" id="3848"/>
    <lineage>
        <taxon>Eukaryota</taxon>
        <taxon>Viridiplantae</taxon>
        <taxon>Streptophyta</taxon>
        <taxon>Embryophyta</taxon>
        <taxon>Tracheophyta</taxon>
        <taxon>Spermatophyta</taxon>
        <taxon>Magnoliopsida</taxon>
        <taxon>eudicotyledons</taxon>
        <taxon>Gunneridae</taxon>
        <taxon>Pentapetalae</taxon>
        <taxon>rosids</taxon>
        <taxon>fabids</taxon>
        <taxon>Fabales</taxon>
        <taxon>Fabaceae</taxon>
        <taxon>Papilionoideae</taxon>
        <taxon>50 kb inversion clade</taxon>
        <taxon>NPAAA clade</taxon>
        <taxon>indigoferoid/millettioid clade</taxon>
        <taxon>Phaseoleae</taxon>
        <taxon>Glycine</taxon>
        <taxon>Glycine subgen. Soja</taxon>
    </lineage>
</organism>
<feature type="region of interest" description="Disordered" evidence="1">
    <location>
        <begin position="97"/>
        <end position="129"/>
    </location>
</feature>
<evidence type="ECO:0000313" key="2">
    <source>
        <dbReference type="EMBL" id="KHN07511.1"/>
    </source>
</evidence>
<accession>A0A0B2PDP3</accession>
<dbReference type="EMBL" id="KN666996">
    <property type="protein sequence ID" value="KHN07511.1"/>
    <property type="molecule type" value="Genomic_DNA"/>
</dbReference>
<evidence type="ECO:0000256" key="1">
    <source>
        <dbReference type="SAM" id="MobiDB-lite"/>
    </source>
</evidence>
<proteinExistence type="predicted"/>
<dbReference type="Proteomes" id="UP000053555">
    <property type="component" value="Unassembled WGS sequence"/>
</dbReference>
<gene>
    <name evidence="2" type="ORF">glysoja_033464</name>
</gene>
<dbReference type="AlphaFoldDB" id="A0A0B2PDP3"/>
<reference evidence="2" key="1">
    <citation type="submission" date="2014-07" db="EMBL/GenBank/DDBJ databases">
        <title>Identification of a novel salt tolerance gene in wild soybean by whole-genome sequencing.</title>
        <authorList>
            <person name="Lam H.-M."/>
            <person name="Qi X."/>
            <person name="Li M.-W."/>
            <person name="Liu X."/>
            <person name="Xie M."/>
            <person name="Ni M."/>
            <person name="Xu X."/>
        </authorList>
    </citation>
    <scope>NUCLEOTIDE SEQUENCE [LARGE SCALE GENOMIC DNA]</scope>
    <source>
        <tissue evidence="2">Root</tissue>
    </source>
</reference>
<feature type="compositionally biased region" description="Basic and acidic residues" evidence="1">
    <location>
        <begin position="99"/>
        <end position="120"/>
    </location>
</feature>
<sequence>MYYTPSTFSQYLTQMYQYPFEGHQTNTSASEHSFGGVAETHPNFSWPTMTPSQQHDIPIPTPSAPLGTQWNVPLAIYDMNDLLGVDLRHQFSVEADQVEAERHRGRRNPDRAARRWERPCDILTSSRTS</sequence>